<dbReference type="AlphaFoldDB" id="A0A4Y2M8T9"/>
<organism evidence="2 3">
    <name type="scientific">Araneus ventricosus</name>
    <name type="common">Orbweaver spider</name>
    <name type="synonym">Epeira ventricosa</name>
    <dbReference type="NCBI Taxonomy" id="182803"/>
    <lineage>
        <taxon>Eukaryota</taxon>
        <taxon>Metazoa</taxon>
        <taxon>Ecdysozoa</taxon>
        <taxon>Arthropoda</taxon>
        <taxon>Chelicerata</taxon>
        <taxon>Arachnida</taxon>
        <taxon>Araneae</taxon>
        <taxon>Araneomorphae</taxon>
        <taxon>Entelegynae</taxon>
        <taxon>Araneoidea</taxon>
        <taxon>Araneidae</taxon>
        <taxon>Araneus</taxon>
    </lineage>
</organism>
<keyword evidence="3" id="KW-1185">Reference proteome</keyword>
<evidence type="ECO:0000313" key="3">
    <source>
        <dbReference type="Proteomes" id="UP000499080"/>
    </source>
</evidence>
<accession>A0A4Y2M8T9</accession>
<reference evidence="2 3" key="1">
    <citation type="journal article" date="2019" name="Sci. Rep.">
        <title>Orb-weaving spider Araneus ventricosus genome elucidates the spidroin gene catalogue.</title>
        <authorList>
            <person name="Kono N."/>
            <person name="Nakamura H."/>
            <person name="Ohtoshi R."/>
            <person name="Moran D.A.P."/>
            <person name="Shinohara A."/>
            <person name="Yoshida Y."/>
            <person name="Fujiwara M."/>
            <person name="Mori M."/>
            <person name="Tomita M."/>
            <person name="Arakawa K."/>
        </authorList>
    </citation>
    <scope>NUCLEOTIDE SEQUENCE [LARGE SCALE GENOMIC DNA]</scope>
</reference>
<proteinExistence type="predicted"/>
<gene>
    <name evidence="2" type="ORF">AVEN_268098_1</name>
</gene>
<feature type="chain" id="PRO_5021303639" evidence="1">
    <location>
        <begin position="22"/>
        <end position="140"/>
    </location>
</feature>
<protein>
    <submittedName>
        <fullName evidence="2">Uncharacterized protein</fullName>
    </submittedName>
</protein>
<dbReference type="Proteomes" id="UP000499080">
    <property type="component" value="Unassembled WGS sequence"/>
</dbReference>
<evidence type="ECO:0000313" key="2">
    <source>
        <dbReference type="EMBL" id="GBN23491.1"/>
    </source>
</evidence>
<dbReference type="EMBL" id="BGPR01007003">
    <property type="protein sequence ID" value="GBN23491.1"/>
    <property type="molecule type" value="Genomic_DNA"/>
</dbReference>
<feature type="signal peptide" evidence="1">
    <location>
        <begin position="1"/>
        <end position="21"/>
    </location>
</feature>
<sequence length="140" mass="15532">MVASITLDIVFFIQILVPLHSFGGSRLRNNMIGHSVLSVRRCGGNPGSREFRNSGGNDCLICIHNSIKRPVLNSNPGIIESIRLFTSWTSSFIAARIVLSHNQFMSAKFREILKYTASIRSSMDDTKLQKSGGNFILSED</sequence>
<evidence type="ECO:0000256" key="1">
    <source>
        <dbReference type="SAM" id="SignalP"/>
    </source>
</evidence>
<name>A0A4Y2M8T9_ARAVE</name>
<keyword evidence="1" id="KW-0732">Signal</keyword>
<comment type="caution">
    <text evidence="2">The sequence shown here is derived from an EMBL/GenBank/DDBJ whole genome shotgun (WGS) entry which is preliminary data.</text>
</comment>